<feature type="non-terminal residue" evidence="1">
    <location>
        <position position="1"/>
    </location>
</feature>
<dbReference type="AlphaFoldDB" id="A0A6L2Q6V8"/>
<proteinExistence type="predicted"/>
<protein>
    <submittedName>
        <fullName evidence="1">Uncharacterized protein</fullName>
    </submittedName>
</protein>
<comment type="caution">
    <text evidence="1">The sequence shown here is derived from an EMBL/GenBank/DDBJ whole genome shotgun (WGS) entry which is preliminary data.</text>
</comment>
<evidence type="ECO:0000313" key="1">
    <source>
        <dbReference type="EMBL" id="GFG40456.1"/>
    </source>
</evidence>
<dbReference type="InParanoid" id="A0A6L2Q6V8"/>
<keyword evidence="2" id="KW-1185">Reference proteome</keyword>
<dbReference type="EMBL" id="BLKM01002108">
    <property type="protein sequence ID" value="GFG40456.1"/>
    <property type="molecule type" value="Genomic_DNA"/>
</dbReference>
<organism evidence="1 2">
    <name type="scientific">Coptotermes formosanus</name>
    <name type="common">Formosan subterranean termite</name>
    <dbReference type="NCBI Taxonomy" id="36987"/>
    <lineage>
        <taxon>Eukaryota</taxon>
        <taxon>Metazoa</taxon>
        <taxon>Ecdysozoa</taxon>
        <taxon>Arthropoda</taxon>
        <taxon>Hexapoda</taxon>
        <taxon>Insecta</taxon>
        <taxon>Pterygota</taxon>
        <taxon>Neoptera</taxon>
        <taxon>Polyneoptera</taxon>
        <taxon>Dictyoptera</taxon>
        <taxon>Blattodea</taxon>
        <taxon>Blattoidea</taxon>
        <taxon>Termitoidae</taxon>
        <taxon>Rhinotermitidae</taxon>
        <taxon>Coptotermes</taxon>
    </lineage>
</organism>
<accession>A0A6L2Q6V8</accession>
<gene>
    <name evidence="1" type="ORF">Cfor_03908</name>
</gene>
<sequence length="67" mass="7529">SIPDHGRLRSLERVFLLELFLLAPKTGGLKKNCSSSGFSILANSSNYLTTILSFLYWTMMQVTFPSE</sequence>
<feature type="non-terminal residue" evidence="1">
    <location>
        <position position="67"/>
    </location>
</feature>
<reference evidence="2" key="1">
    <citation type="submission" date="2020-01" db="EMBL/GenBank/DDBJ databases">
        <title>Draft genome sequence of the Termite Coptotermes fromosanus.</title>
        <authorList>
            <person name="Itakura S."/>
            <person name="Yosikawa Y."/>
            <person name="Umezawa K."/>
        </authorList>
    </citation>
    <scope>NUCLEOTIDE SEQUENCE [LARGE SCALE GENOMIC DNA]</scope>
</reference>
<name>A0A6L2Q6V8_COPFO</name>
<evidence type="ECO:0000313" key="2">
    <source>
        <dbReference type="Proteomes" id="UP000502823"/>
    </source>
</evidence>
<dbReference type="Proteomes" id="UP000502823">
    <property type="component" value="Unassembled WGS sequence"/>
</dbReference>